<evidence type="ECO:0000313" key="4">
    <source>
        <dbReference type="Proteomes" id="UP001146351"/>
    </source>
</evidence>
<reference evidence="3" key="2">
    <citation type="journal article" date="2023" name="IMA Fungus">
        <title>Comparative genomic study of the Penicillium genus elucidates a diverse pangenome and 15 lateral gene transfer events.</title>
        <authorList>
            <person name="Petersen C."/>
            <person name="Sorensen T."/>
            <person name="Nielsen M.R."/>
            <person name="Sondergaard T.E."/>
            <person name="Sorensen J.L."/>
            <person name="Fitzpatrick D.A."/>
            <person name="Frisvad J.C."/>
            <person name="Nielsen K.L."/>
        </authorList>
    </citation>
    <scope>NUCLEOTIDE SEQUENCE</scope>
    <source>
        <strain evidence="3">IBT 21917</strain>
    </source>
</reference>
<feature type="signal peptide" evidence="2">
    <location>
        <begin position="1"/>
        <end position="19"/>
    </location>
</feature>
<comment type="caution">
    <text evidence="3">The sequence shown here is derived from an EMBL/GenBank/DDBJ whole genome shotgun (WGS) entry which is preliminary data.</text>
</comment>
<evidence type="ECO:0000256" key="2">
    <source>
        <dbReference type="SAM" id="SignalP"/>
    </source>
</evidence>
<feature type="region of interest" description="Disordered" evidence="1">
    <location>
        <begin position="31"/>
        <end position="120"/>
    </location>
</feature>
<feature type="compositionally biased region" description="Low complexity" evidence="1">
    <location>
        <begin position="104"/>
        <end position="113"/>
    </location>
</feature>
<dbReference type="AlphaFoldDB" id="A0A9W9M165"/>
<dbReference type="Proteomes" id="UP001146351">
    <property type="component" value="Unassembled WGS sequence"/>
</dbReference>
<feature type="compositionally biased region" description="Gly residues" evidence="1">
    <location>
        <begin position="85"/>
        <end position="103"/>
    </location>
</feature>
<feature type="compositionally biased region" description="Polar residues" evidence="1">
    <location>
        <begin position="31"/>
        <end position="43"/>
    </location>
</feature>
<keyword evidence="4" id="KW-1185">Reference proteome</keyword>
<evidence type="ECO:0000256" key="1">
    <source>
        <dbReference type="SAM" id="MobiDB-lite"/>
    </source>
</evidence>
<name>A0A9W9M165_9EURO</name>
<gene>
    <name evidence="3" type="ORF">N7492_001478</name>
</gene>
<dbReference type="OrthoDB" id="4368971at2759"/>
<accession>A0A9W9M165</accession>
<dbReference type="EMBL" id="JAPQKO010000001">
    <property type="protein sequence ID" value="KAJ5183862.1"/>
    <property type="molecule type" value="Genomic_DNA"/>
</dbReference>
<sequence>MHFTAPTVAILAIAAGVSAGKFQEPPLHQKSVSVHGTGVSTGTHPIVTGGGHHGGRNSSARATSTAACHNGKCSSTPVSVPTGGSSSGSGAGTGTGSGAGSGSGSNVPAGPSSTGFVPSNPGSKISAPQVGVAGAFVGSAVYGALAFLA</sequence>
<feature type="chain" id="PRO_5040992823" evidence="2">
    <location>
        <begin position="20"/>
        <end position="149"/>
    </location>
</feature>
<protein>
    <submittedName>
        <fullName evidence="3">Uncharacterized protein</fullName>
    </submittedName>
</protein>
<keyword evidence="2" id="KW-0732">Signal</keyword>
<evidence type="ECO:0000313" key="3">
    <source>
        <dbReference type="EMBL" id="KAJ5183862.1"/>
    </source>
</evidence>
<reference evidence="3" key="1">
    <citation type="submission" date="2022-11" db="EMBL/GenBank/DDBJ databases">
        <authorList>
            <person name="Petersen C."/>
        </authorList>
    </citation>
    <scope>NUCLEOTIDE SEQUENCE</scope>
    <source>
        <strain evidence="3">IBT 21917</strain>
    </source>
</reference>
<proteinExistence type="predicted"/>
<feature type="compositionally biased region" description="Low complexity" evidence="1">
    <location>
        <begin position="74"/>
        <end position="84"/>
    </location>
</feature>
<feature type="compositionally biased region" description="Low complexity" evidence="1">
    <location>
        <begin position="58"/>
        <end position="67"/>
    </location>
</feature>
<organism evidence="3 4">
    <name type="scientific">Penicillium capsulatum</name>
    <dbReference type="NCBI Taxonomy" id="69766"/>
    <lineage>
        <taxon>Eukaryota</taxon>
        <taxon>Fungi</taxon>
        <taxon>Dikarya</taxon>
        <taxon>Ascomycota</taxon>
        <taxon>Pezizomycotina</taxon>
        <taxon>Eurotiomycetes</taxon>
        <taxon>Eurotiomycetidae</taxon>
        <taxon>Eurotiales</taxon>
        <taxon>Aspergillaceae</taxon>
        <taxon>Penicillium</taxon>
    </lineage>
</organism>